<dbReference type="GO" id="GO:0020037">
    <property type="term" value="F:heme binding"/>
    <property type="evidence" value="ECO:0007669"/>
    <property type="project" value="InterPro"/>
</dbReference>
<evidence type="ECO:0000256" key="6">
    <source>
        <dbReference type="PIRSR" id="PIRSR602324-1"/>
    </source>
</evidence>
<feature type="compositionally biased region" description="Polar residues" evidence="7">
    <location>
        <begin position="114"/>
        <end position="129"/>
    </location>
</feature>
<dbReference type="GO" id="GO:0009055">
    <property type="term" value="F:electron transfer activity"/>
    <property type="evidence" value="ECO:0007669"/>
    <property type="project" value="InterPro"/>
</dbReference>
<reference evidence="9 10" key="1">
    <citation type="submission" date="2020-08" db="EMBL/GenBank/DDBJ databases">
        <title>Paraeoetvoesia sp. YC-7-48 draft genome sequence.</title>
        <authorList>
            <person name="Yao L."/>
        </authorList>
    </citation>
    <scope>NUCLEOTIDE SEQUENCE [LARGE SCALE GENOMIC DNA]</scope>
    <source>
        <strain evidence="10">YC-7-48</strain>
    </source>
</reference>
<organism evidence="9 10">
    <name type="scientific">Pusillimonas minor</name>
    <dbReference type="NCBI Taxonomy" id="2697024"/>
    <lineage>
        <taxon>Bacteria</taxon>
        <taxon>Pseudomonadati</taxon>
        <taxon>Pseudomonadota</taxon>
        <taxon>Betaproteobacteria</taxon>
        <taxon>Burkholderiales</taxon>
        <taxon>Alcaligenaceae</taxon>
        <taxon>Pusillimonas</taxon>
    </lineage>
</organism>
<dbReference type="InterPro" id="IPR036909">
    <property type="entry name" value="Cyt_c-like_dom_sf"/>
</dbReference>
<protein>
    <submittedName>
        <fullName evidence="9">C-type cytochrome</fullName>
    </submittedName>
</protein>
<dbReference type="InterPro" id="IPR009056">
    <property type="entry name" value="Cyt_c-like_dom"/>
</dbReference>
<dbReference type="PRINTS" id="PR00606">
    <property type="entry name" value="CYTCHROMECID"/>
</dbReference>
<feature type="domain" description="Cytochrome c" evidence="8">
    <location>
        <begin position="13"/>
        <end position="102"/>
    </location>
</feature>
<evidence type="ECO:0000256" key="1">
    <source>
        <dbReference type="ARBA" id="ARBA00022448"/>
    </source>
</evidence>
<keyword evidence="2 6" id="KW-0349">Heme</keyword>
<evidence type="ECO:0000313" key="10">
    <source>
        <dbReference type="Proteomes" id="UP000545386"/>
    </source>
</evidence>
<proteinExistence type="predicted"/>
<dbReference type="Gene3D" id="1.10.760.10">
    <property type="entry name" value="Cytochrome c-like domain"/>
    <property type="match status" value="1"/>
</dbReference>
<evidence type="ECO:0000256" key="5">
    <source>
        <dbReference type="ARBA" id="ARBA00023004"/>
    </source>
</evidence>
<dbReference type="PROSITE" id="PS51007">
    <property type="entry name" value="CYTC"/>
    <property type="match status" value="1"/>
</dbReference>
<dbReference type="AlphaFoldDB" id="A0A842HRQ2"/>
<evidence type="ECO:0000313" key="9">
    <source>
        <dbReference type="EMBL" id="MBC2770866.1"/>
    </source>
</evidence>
<dbReference type="Proteomes" id="UP000545386">
    <property type="component" value="Unassembled WGS sequence"/>
</dbReference>
<accession>A0A842HRQ2</accession>
<evidence type="ECO:0000256" key="3">
    <source>
        <dbReference type="ARBA" id="ARBA00022723"/>
    </source>
</evidence>
<evidence type="ECO:0000256" key="2">
    <source>
        <dbReference type="ARBA" id="ARBA00022617"/>
    </source>
</evidence>
<keyword evidence="4" id="KW-0249">Electron transport</keyword>
<evidence type="ECO:0000259" key="8">
    <source>
        <dbReference type="PROSITE" id="PS51007"/>
    </source>
</evidence>
<keyword evidence="3 6" id="KW-0479">Metal-binding</keyword>
<dbReference type="SUPFAM" id="SSF46626">
    <property type="entry name" value="Cytochrome c"/>
    <property type="match status" value="1"/>
</dbReference>
<feature type="binding site" description="covalent" evidence="6">
    <location>
        <position position="27"/>
    </location>
    <ligand>
        <name>heme c</name>
        <dbReference type="ChEBI" id="CHEBI:61717"/>
    </ligand>
</feature>
<dbReference type="EMBL" id="JACJUU010000014">
    <property type="protein sequence ID" value="MBC2770866.1"/>
    <property type="molecule type" value="Genomic_DNA"/>
</dbReference>
<keyword evidence="1" id="KW-0813">Transport</keyword>
<dbReference type="GO" id="GO:0005506">
    <property type="term" value="F:iron ion binding"/>
    <property type="evidence" value="ECO:0007669"/>
    <property type="project" value="InterPro"/>
</dbReference>
<feature type="binding site" description="covalent" evidence="6">
    <location>
        <position position="31"/>
    </location>
    <ligand>
        <name>heme c</name>
        <dbReference type="ChEBI" id="CHEBI:61717"/>
    </ligand>
</feature>
<dbReference type="InterPro" id="IPR002324">
    <property type="entry name" value="Cyt_c_ID"/>
</dbReference>
<sequence length="129" mass="13120">MGLSLAVYAPAGAAQTVGIGLAQANNCVACHRVDDTEGRKRLGPDFEVVAKRYQGNAAAISHLATKIRNGSRGAWGAVPMPAQSHVSQEGAELLAAWVLSLAGDASVGSGPNLDDSSSPALQPQGSNNQ</sequence>
<keyword evidence="10" id="KW-1185">Reference proteome</keyword>
<evidence type="ECO:0000256" key="4">
    <source>
        <dbReference type="ARBA" id="ARBA00022982"/>
    </source>
</evidence>
<feature type="binding site" description="covalent" evidence="6">
    <location>
        <position position="80"/>
    </location>
    <ligand>
        <name>heme c</name>
        <dbReference type="ChEBI" id="CHEBI:61717"/>
    </ligand>
</feature>
<comment type="caution">
    <text evidence="9">The sequence shown here is derived from an EMBL/GenBank/DDBJ whole genome shotgun (WGS) entry which is preliminary data.</text>
</comment>
<gene>
    <name evidence="9" type="ORF">GTU67_13195</name>
</gene>
<evidence type="ECO:0000256" key="7">
    <source>
        <dbReference type="SAM" id="MobiDB-lite"/>
    </source>
</evidence>
<comment type="PTM">
    <text evidence="6">Binds 1 heme c group covalently per subunit.</text>
</comment>
<name>A0A842HRQ2_9BURK</name>
<feature type="region of interest" description="Disordered" evidence="7">
    <location>
        <begin position="106"/>
        <end position="129"/>
    </location>
</feature>
<dbReference type="Pfam" id="PF00034">
    <property type="entry name" value="Cytochrom_C"/>
    <property type="match status" value="1"/>
</dbReference>
<keyword evidence="5 6" id="KW-0408">Iron</keyword>